<comment type="caution">
    <text evidence="2">The sequence shown here is derived from an EMBL/GenBank/DDBJ whole genome shotgun (WGS) entry which is preliminary data.</text>
</comment>
<comment type="similarity">
    <text evidence="1">Belongs to the UPF0235 family.</text>
</comment>
<name>A0A2H0YPR4_9BACT</name>
<dbReference type="SUPFAM" id="SSF69786">
    <property type="entry name" value="YggU-like"/>
    <property type="match status" value="1"/>
</dbReference>
<dbReference type="NCBIfam" id="TIGR00251">
    <property type="entry name" value="DUF167 family protein"/>
    <property type="match status" value="1"/>
</dbReference>
<dbReference type="InterPro" id="IPR036591">
    <property type="entry name" value="YggU-like_sf"/>
</dbReference>
<evidence type="ECO:0000256" key="1">
    <source>
        <dbReference type="ARBA" id="ARBA00010364"/>
    </source>
</evidence>
<gene>
    <name evidence="2" type="ORF">COT26_03295</name>
</gene>
<dbReference type="SMART" id="SM01152">
    <property type="entry name" value="DUF167"/>
    <property type="match status" value="1"/>
</dbReference>
<dbReference type="Gene3D" id="3.30.1200.10">
    <property type="entry name" value="YggU-like"/>
    <property type="match status" value="1"/>
</dbReference>
<proteinExistence type="inferred from homology"/>
<dbReference type="AlphaFoldDB" id="A0A2H0YPR4"/>
<dbReference type="Pfam" id="PF02594">
    <property type="entry name" value="DUF167"/>
    <property type="match status" value="1"/>
</dbReference>
<dbReference type="Proteomes" id="UP000236845">
    <property type="component" value="Unassembled WGS sequence"/>
</dbReference>
<protein>
    <submittedName>
        <fullName evidence="2">Uncharacterized protein</fullName>
    </submittedName>
</protein>
<evidence type="ECO:0000313" key="3">
    <source>
        <dbReference type="Proteomes" id="UP000236845"/>
    </source>
</evidence>
<evidence type="ECO:0000313" key="2">
    <source>
        <dbReference type="EMBL" id="PIS40450.1"/>
    </source>
</evidence>
<accession>A0A2H0YPR4</accession>
<dbReference type="InterPro" id="IPR003746">
    <property type="entry name" value="DUF167"/>
</dbReference>
<organism evidence="2 3">
    <name type="scientific">Candidatus Kerfeldbacteria bacterium CG08_land_8_20_14_0_20_43_14</name>
    <dbReference type="NCBI Taxonomy" id="2014246"/>
    <lineage>
        <taxon>Bacteria</taxon>
        <taxon>Candidatus Kerfeldiibacteriota</taxon>
    </lineage>
</organism>
<sequence length="75" mass="8520">MPKPVERFIKIKVIPNSKVDAVKKYKDGFIVQVKVQAKQNQANQRALSLLKKSLGCQRIQLVSGQHKPNKIIKIL</sequence>
<reference evidence="3" key="1">
    <citation type="submission" date="2017-09" db="EMBL/GenBank/DDBJ databases">
        <title>Depth-based differentiation of microbial function through sediment-hosted aquifers and enrichment of novel symbionts in the deep terrestrial subsurface.</title>
        <authorList>
            <person name="Probst A.J."/>
            <person name="Ladd B."/>
            <person name="Jarett J.K."/>
            <person name="Geller-Mcgrath D.E."/>
            <person name="Sieber C.M.K."/>
            <person name="Emerson J.B."/>
            <person name="Anantharaman K."/>
            <person name="Thomas B.C."/>
            <person name="Malmstrom R."/>
            <person name="Stieglmeier M."/>
            <person name="Klingl A."/>
            <person name="Woyke T."/>
            <person name="Ryan C.M."/>
            <person name="Banfield J.F."/>
        </authorList>
    </citation>
    <scope>NUCLEOTIDE SEQUENCE [LARGE SCALE GENOMIC DNA]</scope>
</reference>
<dbReference type="EMBL" id="PEXW01000069">
    <property type="protein sequence ID" value="PIS40450.1"/>
    <property type="molecule type" value="Genomic_DNA"/>
</dbReference>